<evidence type="ECO:0000313" key="4">
    <source>
        <dbReference type="Proteomes" id="UP001203297"/>
    </source>
</evidence>
<keyword evidence="2" id="KW-0472">Membrane</keyword>
<accession>A0AAD4LTA4</accession>
<evidence type="ECO:0000256" key="2">
    <source>
        <dbReference type="SAM" id="Phobius"/>
    </source>
</evidence>
<dbReference type="SUPFAM" id="SSF51905">
    <property type="entry name" value="FAD/NAD(P)-binding domain"/>
    <property type="match status" value="2"/>
</dbReference>
<proteinExistence type="inferred from homology"/>
<comment type="similarity">
    <text evidence="1">Belongs to the FAD-binding monooxygenase family.</text>
</comment>
<name>A0AAD4LTA4_9AGAM</name>
<dbReference type="Proteomes" id="UP001203297">
    <property type="component" value="Unassembled WGS sequence"/>
</dbReference>
<dbReference type="AlphaFoldDB" id="A0AAD4LTA4"/>
<protein>
    <submittedName>
        <fullName evidence="3">Uncharacterized protein</fullName>
    </submittedName>
</protein>
<keyword evidence="2" id="KW-0812">Transmembrane</keyword>
<dbReference type="PANTHER" id="PTHR42877:SF7">
    <property type="entry name" value="FLAVIN-BINDING MONOOXYGENASE-RELATED"/>
    <property type="match status" value="1"/>
</dbReference>
<dbReference type="Gene3D" id="3.50.50.60">
    <property type="entry name" value="FAD/NAD(P)-binding domain"/>
    <property type="match status" value="2"/>
</dbReference>
<evidence type="ECO:0000313" key="3">
    <source>
        <dbReference type="EMBL" id="KAI0289158.1"/>
    </source>
</evidence>
<dbReference type="EMBL" id="WTXG01000358">
    <property type="protein sequence ID" value="KAI0289158.1"/>
    <property type="molecule type" value="Genomic_DNA"/>
</dbReference>
<reference evidence="3" key="1">
    <citation type="journal article" date="2022" name="New Phytol.">
        <title>Evolutionary transition to the ectomycorrhizal habit in the genomes of a hyperdiverse lineage of mushroom-forming fungi.</title>
        <authorList>
            <person name="Looney B."/>
            <person name="Miyauchi S."/>
            <person name="Morin E."/>
            <person name="Drula E."/>
            <person name="Courty P.E."/>
            <person name="Kohler A."/>
            <person name="Kuo A."/>
            <person name="LaButti K."/>
            <person name="Pangilinan J."/>
            <person name="Lipzen A."/>
            <person name="Riley R."/>
            <person name="Andreopoulos W."/>
            <person name="He G."/>
            <person name="Johnson J."/>
            <person name="Nolan M."/>
            <person name="Tritt A."/>
            <person name="Barry K.W."/>
            <person name="Grigoriev I.V."/>
            <person name="Nagy L.G."/>
            <person name="Hibbett D."/>
            <person name="Henrissat B."/>
            <person name="Matheny P.B."/>
            <person name="Labbe J."/>
            <person name="Martin F.M."/>
        </authorList>
    </citation>
    <scope>NUCLEOTIDE SEQUENCE</scope>
    <source>
        <strain evidence="3">BPL690</strain>
    </source>
</reference>
<dbReference type="PANTHER" id="PTHR42877">
    <property type="entry name" value="L-ORNITHINE N(5)-MONOOXYGENASE-RELATED"/>
    <property type="match status" value="1"/>
</dbReference>
<sequence length="455" mass="50747">MASSQTHENTRNHSESLKPSHFAIVVCIGAGSYGILTAIHFAWEVPNIKLTVYEKERRIGGTCVRHFPVVARSQAGYLHSFETNVDWSGFYASGPEILVTSIEWSKMGHHEEGGWEECEGLGGYKAIGIIGNGSSGIQLVIAHQSLVKSIVNYILSKTWIGEPFSLRAMLELAGCDPGSDNYLYSEKDREALRDEKYYKEFRHKIEADLNTTIRGSDLQKLVGWRTIQGRNEETTRCTSGAHRENGLTVYRAVLALSRPQLAVCCRRLTPGPATWKLYARKIRHSRRHQPHASHLQGIELEDGSAEHIDVLVCATGFDVSYCFPFTVLRRDGLAFNAHWAATGGAEAYLSIAVDDFPNLFVRGGPNLAMNSGSVEYAAFLRRRSIRIVVVRWYKNAEGRVIALRSVVDNVSKLSSPKNQLAWLGDGQTYNEKVGKGDLAWYLDENELDYLPGKPT</sequence>
<feature type="transmembrane region" description="Helical" evidence="2">
    <location>
        <begin position="21"/>
        <end position="43"/>
    </location>
</feature>
<dbReference type="InterPro" id="IPR036188">
    <property type="entry name" value="FAD/NAD-bd_sf"/>
</dbReference>
<keyword evidence="4" id="KW-1185">Reference proteome</keyword>
<gene>
    <name evidence="3" type="ORF">B0F90DRAFT_1672571</name>
</gene>
<evidence type="ECO:0000256" key="1">
    <source>
        <dbReference type="ARBA" id="ARBA00010139"/>
    </source>
</evidence>
<comment type="caution">
    <text evidence="3">The sequence shown here is derived from an EMBL/GenBank/DDBJ whole genome shotgun (WGS) entry which is preliminary data.</text>
</comment>
<keyword evidence="2" id="KW-1133">Transmembrane helix</keyword>
<organism evidence="3 4">
    <name type="scientific">Multifurca ochricompacta</name>
    <dbReference type="NCBI Taxonomy" id="376703"/>
    <lineage>
        <taxon>Eukaryota</taxon>
        <taxon>Fungi</taxon>
        <taxon>Dikarya</taxon>
        <taxon>Basidiomycota</taxon>
        <taxon>Agaricomycotina</taxon>
        <taxon>Agaricomycetes</taxon>
        <taxon>Russulales</taxon>
        <taxon>Russulaceae</taxon>
        <taxon>Multifurca</taxon>
    </lineage>
</organism>
<dbReference type="InterPro" id="IPR051209">
    <property type="entry name" value="FAD-bind_Monooxygenase_sf"/>
</dbReference>